<name>A0A0G0Z0N6_9BACT</name>
<dbReference type="AlphaFoldDB" id="A0A0G0Z0N6"/>
<accession>A0A0G0Z0N6</accession>
<evidence type="ECO:0000256" key="1">
    <source>
        <dbReference type="SAM" id="MobiDB-lite"/>
    </source>
</evidence>
<reference evidence="2 3" key="1">
    <citation type="journal article" date="2015" name="Nature">
        <title>rRNA introns, odd ribosomes, and small enigmatic genomes across a large radiation of phyla.</title>
        <authorList>
            <person name="Brown C.T."/>
            <person name="Hug L.A."/>
            <person name="Thomas B.C."/>
            <person name="Sharon I."/>
            <person name="Castelle C.J."/>
            <person name="Singh A."/>
            <person name="Wilkins M.J."/>
            <person name="Williams K.H."/>
            <person name="Banfield J.F."/>
        </authorList>
    </citation>
    <scope>NUCLEOTIDE SEQUENCE [LARGE SCALE GENOMIC DNA]</scope>
</reference>
<comment type="caution">
    <text evidence="2">The sequence shown here is derived from an EMBL/GenBank/DDBJ whole genome shotgun (WGS) entry which is preliminary data.</text>
</comment>
<organism evidence="2 3">
    <name type="scientific">Candidatus Kuenenbacteria bacterium GW2011_GWA2_42_15</name>
    <dbReference type="NCBI Taxonomy" id="1618677"/>
    <lineage>
        <taxon>Bacteria</taxon>
        <taxon>Candidatus Kueneniibacteriota</taxon>
    </lineage>
</organism>
<feature type="compositionally biased region" description="Basic and acidic residues" evidence="1">
    <location>
        <begin position="24"/>
        <end position="36"/>
    </location>
</feature>
<feature type="region of interest" description="Disordered" evidence="1">
    <location>
        <begin position="1"/>
        <end position="36"/>
    </location>
</feature>
<proteinExistence type="predicted"/>
<dbReference type="EMBL" id="LCCW01000018">
    <property type="protein sequence ID" value="KKS42340.1"/>
    <property type="molecule type" value="Genomic_DNA"/>
</dbReference>
<dbReference type="Proteomes" id="UP000034516">
    <property type="component" value="Unassembled WGS sequence"/>
</dbReference>
<protein>
    <submittedName>
        <fullName evidence="2">Uncharacterized protein</fullName>
    </submittedName>
</protein>
<gene>
    <name evidence="2" type="ORF">UV02_C0018G0009</name>
</gene>
<evidence type="ECO:0000313" key="2">
    <source>
        <dbReference type="EMBL" id="KKS42340.1"/>
    </source>
</evidence>
<evidence type="ECO:0000313" key="3">
    <source>
        <dbReference type="Proteomes" id="UP000034516"/>
    </source>
</evidence>
<sequence length="108" mass="12391">MGILEKMGFHKSEAMSKMQQSGRESNDKPETEAQKAMKFEAKLHAENDEFKNRYEAILKELAKKGEATPERVEKEGAGYVYPAIYKLEDREKVYQQVKTEFAEQAKAA</sequence>